<name>A0A5B7IUF8_PORTR</name>
<dbReference type="Gene3D" id="1.20.1270.60">
    <property type="entry name" value="Arfaptin homology (AH) domain/BAR domain"/>
    <property type="match status" value="1"/>
</dbReference>
<organism evidence="2 3">
    <name type="scientific">Portunus trituberculatus</name>
    <name type="common">Swimming crab</name>
    <name type="synonym">Neptunus trituberculatus</name>
    <dbReference type="NCBI Taxonomy" id="210409"/>
    <lineage>
        <taxon>Eukaryota</taxon>
        <taxon>Metazoa</taxon>
        <taxon>Ecdysozoa</taxon>
        <taxon>Arthropoda</taxon>
        <taxon>Crustacea</taxon>
        <taxon>Multicrustacea</taxon>
        <taxon>Malacostraca</taxon>
        <taxon>Eumalacostraca</taxon>
        <taxon>Eucarida</taxon>
        <taxon>Decapoda</taxon>
        <taxon>Pleocyemata</taxon>
        <taxon>Brachyura</taxon>
        <taxon>Eubrachyura</taxon>
        <taxon>Portunoidea</taxon>
        <taxon>Portunidae</taxon>
        <taxon>Portuninae</taxon>
        <taxon>Portunus</taxon>
    </lineage>
</organism>
<dbReference type="Proteomes" id="UP000324222">
    <property type="component" value="Unassembled WGS sequence"/>
</dbReference>
<dbReference type="Pfam" id="PF03114">
    <property type="entry name" value="BAR"/>
    <property type="match status" value="1"/>
</dbReference>
<dbReference type="GO" id="GO:0005737">
    <property type="term" value="C:cytoplasm"/>
    <property type="evidence" value="ECO:0007669"/>
    <property type="project" value="InterPro"/>
</dbReference>
<evidence type="ECO:0000313" key="2">
    <source>
        <dbReference type="EMBL" id="MPC87532.1"/>
    </source>
</evidence>
<feature type="domain" description="BAR" evidence="1">
    <location>
        <begin position="2"/>
        <end position="45"/>
    </location>
</feature>
<dbReference type="AlphaFoldDB" id="A0A5B7IUF8"/>
<dbReference type="OrthoDB" id="443981at2759"/>
<proteinExistence type="predicted"/>
<comment type="caution">
    <text evidence="2">The sequence shown here is derived from an EMBL/GenBank/DDBJ whole genome shotgun (WGS) entry which is preliminary data.</text>
</comment>
<evidence type="ECO:0000313" key="3">
    <source>
        <dbReference type="Proteomes" id="UP000324222"/>
    </source>
</evidence>
<sequence>MALIETGESMKQIADIKYNLDDNMKMNFLEPLHTLSTKDIKEVQVRG</sequence>
<dbReference type="InterPro" id="IPR027267">
    <property type="entry name" value="AH/BAR_dom_sf"/>
</dbReference>
<evidence type="ECO:0000259" key="1">
    <source>
        <dbReference type="Pfam" id="PF03114"/>
    </source>
</evidence>
<gene>
    <name evidence="2" type="primary">EndoA_1</name>
    <name evidence="2" type="ORF">E2C01_082397</name>
</gene>
<dbReference type="InterPro" id="IPR004148">
    <property type="entry name" value="BAR_dom"/>
</dbReference>
<accession>A0A5B7IUF8</accession>
<reference evidence="2 3" key="1">
    <citation type="submission" date="2019-05" db="EMBL/GenBank/DDBJ databases">
        <title>Another draft genome of Portunus trituberculatus and its Hox gene families provides insights of decapod evolution.</title>
        <authorList>
            <person name="Jeong J.-H."/>
            <person name="Song I."/>
            <person name="Kim S."/>
            <person name="Choi T."/>
            <person name="Kim D."/>
            <person name="Ryu S."/>
            <person name="Kim W."/>
        </authorList>
    </citation>
    <scope>NUCLEOTIDE SEQUENCE [LARGE SCALE GENOMIC DNA]</scope>
    <source>
        <tissue evidence="2">Muscle</tissue>
    </source>
</reference>
<dbReference type="SUPFAM" id="SSF103657">
    <property type="entry name" value="BAR/IMD domain-like"/>
    <property type="match status" value="1"/>
</dbReference>
<protein>
    <submittedName>
        <fullName evidence="2">Endophilin-A</fullName>
    </submittedName>
</protein>
<dbReference type="EMBL" id="VSRR010074796">
    <property type="protein sequence ID" value="MPC87532.1"/>
    <property type="molecule type" value="Genomic_DNA"/>
</dbReference>
<keyword evidence="3" id="KW-1185">Reference proteome</keyword>